<dbReference type="Proteomes" id="UP000887579">
    <property type="component" value="Unplaced"/>
</dbReference>
<evidence type="ECO:0000313" key="1">
    <source>
        <dbReference type="Proteomes" id="UP000887579"/>
    </source>
</evidence>
<reference evidence="2" key="1">
    <citation type="submission" date="2022-11" db="UniProtKB">
        <authorList>
            <consortium name="WormBaseParasite"/>
        </authorList>
    </citation>
    <scope>IDENTIFICATION</scope>
</reference>
<organism evidence="1 2">
    <name type="scientific">Panagrolaimus sp. ES5</name>
    <dbReference type="NCBI Taxonomy" id="591445"/>
    <lineage>
        <taxon>Eukaryota</taxon>
        <taxon>Metazoa</taxon>
        <taxon>Ecdysozoa</taxon>
        <taxon>Nematoda</taxon>
        <taxon>Chromadorea</taxon>
        <taxon>Rhabditida</taxon>
        <taxon>Tylenchina</taxon>
        <taxon>Panagrolaimomorpha</taxon>
        <taxon>Panagrolaimoidea</taxon>
        <taxon>Panagrolaimidae</taxon>
        <taxon>Panagrolaimus</taxon>
    </lineage>
</organism>
<evidence type="ECO:0000313" key="2">
    <source>
        <dbReference type="WBParaSite" id="ES5_v2.g12907.t1"/>
    </source>
</evidence>
<proteinExistence type="predicted"/>
<dbReference type="WBParaSite" id="ES5_v2.g12907.t1">
    <property type="protein sequence ID" value="ES5_v2.g12907.t1"/>
    <property type="gene ID" value="ES5_v2.g12907"/>
</dbReference>
<name>A0AC34F720_9BILA</name>
<sequence length="527" mass="60263">MVGHDKTPGLMMLLTRGLYDKINPHEFTVYLSYLEIYNEVIKDLLNPNAGVLDLLEDERGNVQVPGLSRVKAPNTNRIMQILQEGNSRRTQEPTAANRNSSRSHALLQVTLYKNSVQHGKLFLIDLAGSERASQTKITQNRPASADQHYVEALKEAHKEAALSKDSDKSSLTSVEREPLKPILKWNSSVNANHNQSTQNENRRFSSLFNSLKSQYLSNTEKQHKLREKLLKANHEAYDVEMSRASKLAILTAWEKHNKEDEEKFSDAIGRLKTDVVEQETRLSTLHEVRQKIEKALRKGEDISNSLESRMRALAKDVNQREIIDLLVKMAYTDAEKMALHSDSALQRLKIRKQESSLLKIHKYEQIADKLINNESDDTQREQLQQEYRIIKNQLNYQLIPLRHDSPVVSWNSQLLWKNGGRTNLPNALDLQMSNTFMINDFQLEQHQKKKRGSVHLPKIVTPSIKDRDTTPPETQTSLPPLSDFEFEVVEDETSDRSFVVVVSGMVKGVITIESSLVLFLLANLKFV</sequence>
<protein>
    <submittedName>
        <fullName evidence="2">Kinesin-like protein</fullName>
    </submittedName>
</protein>
<accession>A0AC34F720</accession>